<keyword evidence="1 3" id="KW-0413">Isomerase</keyword>
<evidence type="ECO:0000313" key="3">
    <source>
        <dbReference type="EMBL" id="JAP95656.1"/>
    </source>
</evidence>
<dbReference type="EMBL" id="GDID01000950">
    <property type="protein sequence ID" value="JAP95656.1"/>
    <property type="molecule type" value="Transcribed_RNA"/>
</dbReference>
<dbReference type="EC" id="5.2.1.8" evidence="1"/>
<sequence length="77" mass="8755">MQIQPGQGDCPRYGQTVAINYECFLPSNELVDSTYIRKTKLKFQVCCHQTIPGVDEVVQNMKVGEIVKVKISYKKAF</sequence>
<comment type="catalytic activity">
    <reaction evidence="1">
        <text>[protein]-peptidylproline (omega=180) = [protein]-peptidylproline (omega=0)</text>
        <dbReference type="Rhea" id="RHEA:16237"/>
        <dbReference type="Rhea" id="RHEA-COMP:10747"/>
        <dbReference type="Rhea" id="RHEA-COMP:10748"/>
        <dbReference type="ChEBI" id="CHEBI:83833"/>
        <dbReference type="ChEBI" id="CHEBI:83834"/>
        <dbReference type="EC" id="5.2.1.8"/>
    </reaction>
</comment>
<organism evidence="3">
    <name type="scientific">Trepomonas sp. PC1</name>
    <dbReference type="NCBI Taxonomy" id="1076344"/>
    <lineage>
        <taxon>Eukaryota</taxon>
        <taxon>Metamonada</taxon>
        <taxon>Diplomonadida</taxon>
        <taxon>Hexamitidae</taxon>
        <taxon>Hexamitinae</taxon>
        <taxon>Trepomonas</taxon>
    </lineage>
</organism>
<gene>
    <name evidence="3" type="ORF">TPC1_11270</name>
</gene>
<dbReference type="InterPro" id="IPR001179">
    <property type="entry name" value="PPIase_FKBP_dom"/>
</dbReference>
<protein>
    <recommendedName>
        <fullName evidence="1">peptidylprolyl isomerase</fullName>
        <ecNumber evidence="1">5.2.1.8</ecNumber>
    </recommendedName>
</protein>
<dbReference type="PROSITE" id="PS50059">
    <property type="entry name" value="FKBP_PPIASE"/>
    <property type="match status" value="1"/>
</dbReference>
<dbReference type="AlphaFoldDB" id="A0A146KJL9"/>
<reference evidence="3" key="1">
    <citation type="submission" date="2015-07" db="EMBL/GenBank/DDBJ databases">
        <title>Adaptation to a free-living lifestyle via gene acquisitions in the diplomonad Trepomonas sp. PC1.</title>
        <authorList>
            <person name="Xu F."/>
            <person name="Jerlstrom-Hultqvist J."/>
            <person name="Kolisko M."/>
            <person name="Simpson A.G.B."/>
            <person name="Roger A.J."/>
            <person name="Svard S.G."/>
            <person name="Andersson J.O."/>
        </authorList>
    </citation>
    <scope>NUCLEOTIDE SEQUENCE</scope>
    <source>
        <strain evidence="3">PC1</strain>
    </source>
</reference>
<name>A0A146KJL9_9EUKA</name>
<dbReference type="Gene3D" id="3.10.50.40">
    <property type="match status" value="1"/>
</dbReference>
<dbReference type="PANTHER" id="PTHR47414">
    <property type="entry name" value="PEPTIDYL-PROLYL CIS-TRANS ISOMERASE FKBP20-2, CHLOROPLASTIC"/>
    <property type="match status" value="1"/>
</dbReference>
<dbReference type="Pfam" id="PF00254">
    <property type="entry name" value="FKBP_C"/>
    <property type="match status" value="1"/>
</dbReference>
<dbReference type="PANTHER" id="PTHR47414:SF1">
    <property type="entry name" value="PEPTIDYL-PROLYL CIS-TRANS ISOMERASE FKBP20-2, CHLOROPLASTIC"/>
    <property type="match status" value="1"/>
</dbReference>
<accession>A0A146KJL9</accession>
<feature type="domain" description="PPIase FKBP-type" evidence="2">
    <location>
        <begin position="14"/>
        <end position="77"/>
    </location>
</feature>
<dbReference type="InterPro" id="IPR046357">
    <property type="entry name" value="PPIase_dom_sf"/>
</dbReference>
<evidence type="ECO:0000256" key="1">
    <source>
        <dbReference type="PROSITE-ProRule" id="PRU00277"/>
    </source>
</evidence>
<proteinExistence type="predicted"/>
<evidence type="ECO:0000259" key="2">
    <source>
        <dbReference type="PROSITE" id="PS50059"/>
    </source>
</evidence>
<dbReference type="InterPro" id="IPR044239">
    <property type="entry name" value="FKBP20-2-like"/>
</dbReference>
<dbReference type="GO" id="GO:0003755">
    <property type="term" value="F:peptidyl-prolyl cis-trans isomerase activity"/>
    <property type="evidence" value="ECO:0007669"/>
    <property type="project" value="UniProtKB-KW"/>
</dbReference>
<dbReference type="SUPFAM" id="SSF54534">
    <property type="entry name" value="FKBP-like"/>
    <property type="match status" value="1"/>
</dbReference>
<keyword evidence="1" id="KW-0697">Rotamase</keyword>